<reference evidence="1" key="1">
    <citation type="submission" date="2016-10" db="EMBL/GenBank/DDBJ databases">
        <authorList>
            <person name="de Groot N.N."/>
        </authorList>
    </citation>
    <scope>NUCLEOTIDE SEQUENCE [LARGE SCALE GENOMIC DNA]</scope>
    <source>
        <strain evidence="1">8N4</strain>
    </source>
</reference>
<dbReference type="EMBL" id="FOGC01000020">
    <property type="protein sequence ID" value="SER28746.1"/>
    <property type="molecule type" value="Genomic_DNA"/>
</dbReference>
<evidence type="ECO:0000313" key="4">
    <source>
        <dbReference type="Proteomes" id="UP000242515"/>
    </source>
</evidence>
<name>A0A1H9HPE3_9GAMM</name>
<gene>
    <name evidence="1" type="ORF">SAMN05216522_1051</name>
    <name evidence="2" type="ORF">SAMN05216522_1201</name>
    <name evidence="3" type="ORF">SAMN05216522_1211</name>
</gene>
<dbReference type="Proteomes" id="UP000242515">
    <property type="component" value="Unassembled WGS sequence"/>
</dbReference>
<sequence length="62" mass="6997">MTKDEKSQLVTTQRYLKSAVDYFSCGRVAEGVACIENVDVLIEALMTLKERKESLRASKSKK</sequence>
<keyword evidence="4" id="KW-1185">Reference proteome</keyword>
<proteinExistence type="predicted"/>
<protein>
    <submittedName>
        <fullName evidence="1">Uncharacterized protein</fullName>
    </submittedName>
</protein>
<accession>A0A1H9HPE3</accession>
<dbReference type="EMBL" id="FOGC01000021">
    <property type="protein sequence ID" value="SER29578.1"/>
    <property type="molecule type" value="Genomic_DNA"/>
</dbReference>
<evidence type="ECO:0000313" key="1">
    <source>
        <dbReference type="EMBL" id="SEQ64183.1"/>
    </source>
</evidence>
<dbReference type="AlphaFoldDB" id="A0A1H9HPE3"/>
<evidence type="ECO:0000313" key="2">
    <source>
        <dbReference type="EMBL" id="SER28746.1"/>
    </source>
</evidence>
<dbReference type="EMBL" id="FOGC01000005">
    <property type="protein sequence ID" value="SEQ64183.1"/>
    <property type="molecule type" value="Genomic_DNA"/>
</dbReference>
<evidence type="ECO:0000313" key="3">
    <source>
        <dbReference type="EMBL" id="SER29578.1"/>
    </source>
</evidence>
<organism evidence="1 4">
    <name type="scientific">Rosenbergiella nectarea</name>
    <dbReference type="NCBI Taxonomy" id="988801"/>
    <lineage>
        <taxon>Bacteria</taxon>
        <taxon>Pseudomonadati</taxon>
        <taxon>Pseudomonadota</taxon>
        <taxon>Gammaproteobacteria</taxon>
        <taxon>Enterobacterales</taxon>
        <taxon>Erwiniaceae</taxon>
        <taxon>Rosenbergiella</taxon>
    </lineage>
</organism>
<dbReference type="RefSeq" id="WP_092674806.1">
    <property type="nucleotide sequence ID" value="NZ_FOGC01000005.1"/>
</dbReference>
<dbReference type="STRING" id="988801.SAMN05216522_1051"/>
<reference evidence="4" key="2">
    <citation type="submission" date="2016-10" db="EMBL/GenBank/DDBJ databases">
        <authorList>
            <person name="Varghese N."/>
            <person name="Submissions S."/>
        </authorList>
    </citation>
    <scope>NUCLEOTIDE SEQUENCE [LARGE SCALE GENOMIC DNA]</scope>
    <source>
        <strain evidence="4">8N4</strain>
    </source>
</reference>